<accession>A0A5C2RRZ5</accession>
<evidence type="ECO:0000313" key="2">
    <source>
        <dbReference type="EMBL" id="RPD53217.1"/>
    </source>
</evidence>
<evidence type="ECO:0000313" key="3">
    <source>
        <dbReference type="Proteomes" id="UP000313359"/>
    </source>
</evidence>
<feature type="compositionally biased region" description="Polar residues" evidence="1">
    <location>
        <begin position="214"/>
        <end position="223"/>
    </location>
</feature>
<dbReference type="Proteomes" id="UP000313359">
    <property type="component" value="Unassembled WGS sequence"/>
</dbReference>
<organism evidence="2 3">
    <name type="scientific">Lentinus tigrinus ALCF2SS1-6</name>
    <dbReference type="NCBI Taxonomy" id="1328759"/>
    <lineage>
        <taxon>Eukaryota</taxon>
        <taxon>Fungi</taxon>
        <taxon>Dikarya</taxon>
        <taxon>Basidiomycota</taxon>
        <taxon>Agaricomycotina</taxon>
        <taxon>Agaricomycetes</taxon>
        <taxon>Polyporales</taxon>
        <taxon>Polyporaceae</taxon>
        <taxon>Lentinus</taxon>
    </lineage>
</organism>
<feature type="region of interest" description="Disordered" evidence="1">
    <location>
        <begin position="1"/>
        <end position="35"/>
    </location>
</feature>
<feature type="region of interest" description="Disordered" evidence="1">
    <location>
        <begin position="206"/>
        <end position="254"/>
    </location>
</feature>
<dbReference type="OrthoDB" id="10656303at2759"/>
<gene>
    <name evidence="2" type="ORF">L227DRAFT_405480</name>
</gene>
<feature type="compositionally biased region" description="Polar residues" evidence="1">
    <location>
        <begin position="23"/>
        <end position="32"/>
    </location>
</feature>
<protein>
    <submittedName>
        <fullName evidence="2">Uncharacterized protein</fullName>
    </submittedName>
</protein>
<name>A0A5C2RRZ5_9APHY</name>
<feature type="region of interest" description="Disordered" evidence="1">
    <location>
        <begin position="364"/>
        <end position="385"/>
    </location>
</feature>
<reference evidence="2" key="1">
    <citation type="journal article" date="2018" name="Genome Biol. Evol.">
        <title>Genomics and development of Lentinus tigrinus, a white-rot wood-decaying mushroom with dimorphic fruiting bodies.</title>
        <authorList>
            <person name="Wu B."/>
            <person name="Xu Z."/>
            <person name="Knudson A."/>
            <person name="Carlson A."/>
            <person name="Chen N."/>
            <person name="Kovaka S."/>
            <person name="LaButti K."/>
            <person name="Lipzen A."/>
            <person name="Pennachio C."/>
            <person name="Riley R."/>
            <person name="Schakwitz W."/>
            <person name="Umezawa K."/>
            <person name="Ohm R.A."/>
            <person name="Grigoriev I.V."/>
            <person name="Nagy L.G."/>
            <person name="Gibbons J."/>
            <person name="Hibbett D."/>
        </authorList>
    </citation>
    <scope>NUCLEOTIDE SEQUENCE [LARGE SCALE GENOMIC DNA]</scope>
    <source>
        <strain evidence="2">ALCF2SS1-6</strain>
    </source>
</reference>
<keyword evidence="3" id="KW-1185">Reference proteome</keyword>
<dbReference type="AlphaFoldDB" id="A0A5C2RRZ5"/>
<dbReference type="EMBL" id="ML122327">
    <property type="protein sequence ID" value="RPD53217.1"/>
    <property type="molecule type" value="Genomic_DNA"/>
</dbReference>
<proteinExistence type="predicted"/>
<evidence type="ECO:0000256" key="1">
    <source>
        <dbReference type="SAM" id="MobiDB-lite"/>
    </source>
</evidence>
<sequence length="385" mass="42254">MAQRHSPIPSRASSSVPPFGSAGSRTTPTTPFISAPVRATSAPVTGINDREKFISDKILPARSVVRPVSRWWGPFRKNFPQHQIYRGAKYWEKGFKDIKFVIENYVDWRDKPEMIHLVDASESFILELAVIRERLDLEECRMWKRKVRTFMITAETSSQQAQAGSLRELTKLAAKIRSSSGASNCSEAPSAGGSKPWLLPRLRESIESRPPGSQPFTTSSPIADSQGPFADPEDTGNAAMSPVSPDTDAQMNSIPISGDSIEMAIFNATAAWVEATAHAGSGLSGLQHTRSMRRVASLPSDAGLSFNVYLPCSRRLAHPLRCSRHNHSTGLSFVQRMCQFPVPGGSVPTSCSIVSRLRARPSSERSRYLPSMAESHKSTGRCLLE</sequence>